<accession>A0A0G2HMB0</accession>
<dbReference type="PATRIC" id="fig|1604020.3.peg.2082"/>
<evidence type="ECO:0000313" key="2">
    <source>
        <dbReference type="EMBL" id="KKZ12942.1"/>
    </source>
</evidence>
<dbReference type="Proteomes" id="UP000035067">
    <property type="component" value="Unassembled WGS sequence"/>
</dbReference>
<proteinExistence type="predicted"/>
<name>A0A0G2HMB0_9SYNE</name>
<feature type="chain" id="PRO_5002545115" evidence="1">
    <location>
        <begin position="21"/>
        <end position="259"/>
    </location>
</feature>
<sequence length="259" mass="28793">MASGGVGLLMLGLGAMPALAIPEAEVIKKLEAVIVYVVVNAEGQPVFPFYHYVAVNAEGQPVFPFYQELDQLVFPMFMTAEQAQQEQKILEGQPGVEGSRVVATPLNSALERNERLREEIEARDDTNSLSLRTPLVPARVDWEKAEEILLAEGISQQEIAQTLMVPVFLTDPPISITPPGMEERRIALFFNYSQLQQAKQDVPDFKGVDKVIGLSQAINLLTQDEEDKYFFLPTEDTIKAIQAQQGVQEEESQEQDQSS</sequence>
<dbReference type="Gene3D" id="3.40.1350.100">
    <property type="match status" value="1"/>
</dbReference>
<gene>
    <name evidence="2" type="ORF">TE42_02430</name>
</gene>
<feature type="signal peptide" evidence="1">
    <location>
        <begin position="1"/>
        <end position="20"/>
    </location>
</feature>
<evidence type="ECO:0000313" key="3">
    <source>
        <dbReference type="Proteomes" id="UP000035067"/>
    </source>
</evidence>
<reference evidence="2 3" key="1">
    <citation type="submission" date="2015-01" db="EMBL/GenBank/DDBJ databases">
        <title>Lifestyle Evolution in Cyanobacterial Symbionts of Sponges.</title>
        <authorList>
            <person name="Burgsdorf I."/>
            <person name="Slaby B.M."/>
            <person name="Handley K.M."/>
            <person name="Haber M."/>
            <person name="Blom J."/>
            <person name="Marshall C.W."/>
            <person name="Gilbert J.A."/>
            <person name="Hentschel U."/>
            <person name="Steindler L."/>
        </authorList>
    </citation>
    <scope>NUCLEOTIDE SEQUENCE [LARGE SCALE GENOMIC DNA]</scope>
    <source>
        <strain evidence="2">SP3</strain>
    </source>
</reference>
<dbReference type="AlphaFoldDB" id="A0A0G2HMB0"/>
<protein>
    <submittedName>
        <fullName evidence="2">Uncharacterized protein</fullName>
    </submittedName>
</protein>
<keyword evidence="1" id="KW-0732">Signal</keyword>
<comment type="caution">
    <text evidence="2">The sequence shown here is derived from an EMBL/GenBank/DDBJ whole genome shotgun (WGS) entry which is preliminary data.</text>
</comment>
<organism evidence="2 3">
    <name type="scientific">Candidatus Synechococcus spongiarum SP3</name>
    <dbReference type="NCBI Taxonomy" id="1604020"/>
    <lineage>
        <taxon>Bacteria</taxon>
        <taxon>Bacillati</taxon>
        <taxon>Cyanobacteriota</taxon>
        <taxon>Cyanophyceae</taxon>
        <taxon>Synechococcales</taxon>
        <taxon>Synechococcaceae</taxon>
        <taxon>Synechococcus</taxon>
    </lineage>
</organism>
<dbReference type="EMBL" id="JXQG01000008">
    <property type="protein sequence ID" value="KKZ12942.1"/>
    <property type="molecule type" value="Genomic_DNA"/>
</dbReference>
<evidence type="ECO:0000256" key="1">
    <source>
        <dbReference type="SAM" id="SignalP"/>
    </source>
</evidence>